<dbReference type="InterPro" id="IPR020845">
    <property type="entry name" value="AMP-binding_CS"/>
</dbReference>
<dbReference type="GO" id="GO:0016020">
    <property type="term" value="C:membrane"/>
    <property type="evidence" value="ECO:0007669"/>
    <property type="project" value="TreeGrafter"/>
</dbReference>
<dbReference type="SMART" id="SM00413">
    <property type="entry name" value="ETS"/>
    <property type="match status" value="1"/>
</dbReference>
<dbReference type="EMBL" id="JAUCMV010000002">
    <property type="protein sequence ID" value="KAK0414524.1"/>
    <property type="molecule type" value="Genomic_DNA"/>
</dbReference>
<dbReference type="PROSITE" id="PS00455">
    <property type="entry name" value="AMP_BINDING"/>
    <property type="match status" value="1"/>
</dbReference>
<sequence length="1460" mass="161996">MFSKILRPTVCRLQQTRQISSLLRSSARVPRVTAPAGCSVDKQAIPAIGEFAKPGMFRSGLLVGEGRNYVENLWPTKIGNMFDAFVYGGELSSGGPCFGKFDKDSNSYKFCTYQEAVDMAAYFGSALVNKFNAPIGNSTRIGIYAKNSPEVFLTMLGCMRHSMVFVPIYDTLGCDAASYIVGHSEIHTMLVDKVDKVQKMIFRKMHDNLSTLEHLVVVDMEGVTPELVREAEAAGLTVSSWEDALSFGKENPATPTFPVSEDTYMFCYTSGTTGTPKAAVLSHGNMIATLSGFNRQLQSFSPGIFNKDDVLLSYLPLAHVFGQISEWTSLIGGGSIGYYRGNTKQLVEDMQMVKPTIIPTVPKVLGDICSRIKKKLEQADPVSLKLFEYAYNGKLKRLQNGDFRHTLLEKIVFKQIRQIMGGRVRYSVVGSAPLSKDVLEMCRVTLGAIFLEGYGQTENTALGTLCWTTDVEGGWIGPPAPSGVMKLGDVPELGYFASEGKGEIRIKGPCVTSGYFKDPEKTAELFDEDGFLCTGDIAELLPSGVYKIFDRKKNIFKLAQGEYVAPEKIENVYGNAVVVSQVFVDGDSLQRYLIAIVVPDQEVIRAWYKANVEDNDLSYEELCQNEKVREFVFASMKKIGEEAQLNHIEQVRAIYLESEPFSIENGLITPTHKTKRAEIRKKYEKVRAQLYAEMAEDEKKKKQEPMDDEDFRPIATMSRSFISLLKGEERRFRIINVKIRRKFIKFTAADIEKVKLPSSVQLIHVKFYYLSSVHHSDYYQEVRKILVMFRLFLNNFTLYVFQSFFTVAMLNDLPVNSIKKVSLPIVEEYMEPLVLAVAELPNLRELDIKCWAKLPSSSVVAALENLLLRDQLSFFDVSEDVKFSASFFEEFLTKRLGSKKWSLNHLHINYNVCDLHKDFQRPRSPGNTAWSLTWEHDMGTINVNCPSTKKKKKYVSSHDSPHTLIFILIHCSVAAPEMDVEKELLLLKRYQECLMVQDHPRATTDPNNNVVDPVKSEVKVEEEDEFAEVDSSTRSPSLSPLQTIIRPIPKPATVAPKSEGLLTIMSPASVITLARPEPQYSDFQRRTSAPACLWSANSLLGNGSTEQQPSTSVAQLSALHALLLKQRTDEMTAAAAALASGSSAATAPASKSQTKSPSSPDSGVGHEAGSSEAKFNPSTATVPPATSLPSNWSWMAAAAALSQQQQQTDAAAALPLFNPWLSAAFLYPNWALAAAAVGNTQPPPSLNFASSAASMFPNSTNPLLFESLLGGSTASTQRHHPYFSGAGFDPARRFSEPVASSASSNAYNYGQGTRRRSRDGQISFLWEFLLRLLQDKEYCPKYIKWLDQSKGIFKLVDSKAVSRLWGAHKNKPGMNYETMGRALRYYYQRGILQKVDGQRLVYQFVDVPRDAFSDHHSDGSSDASHSDEGFDSSADSPSSSSTTHIDSTTSTTNPSEVSCA</sequence>
<feature type="region of interest" description="Disordered" evidence="6">
    <location>
        <begin position="1413"/>
        <end position="1460"/>
    </location>
</feature>
<dbReference type="Pfam" id="PF00178">
    <property type="entry name" value="Ets"/>
    <property type="match status" value="1"/>
</dbReference>
<dbReference type="SUPFAM" id="SSF46785">
    <property type="entry name" value="Winged helix' DNA-binding domain"/>
    <property type="match status" value="1"/>
</dbReference>
<keyword evidence="2" id="KW-0436">Ligase</keyword>
<keyword evidence="9" id="KW-1185">Reference proteome</keyword>
<dbReference type="GO" id="GO:0005634">
    <property type="term" value="C:nucleus"/>
    <property type="evidence" value="ECO:0007669"/>
    <property type="project" value="UniProtKB-SubCell"/>
</dbReference>
<comment type="caution">
    <text evidence="8">The sequence shown here is derived from an EMBL/GenBank/DDBJ whole genome shotgun (WGS) entry which is preliminary data.</text>
</comment>
<dbReference type="PROSITE" id="PS00346">
    <property type="entry name" value="ETS_DOMAIN_2"/>
    <property type="match status" value="1"/>
</dbReference>
<dbReference type="InterPro" id="IPR000873">
    <property type="entry name" value="AMP-dep_synth/lig_dom"/>
</dbReference>
<evidence type="ECO:0000313" key="9">
    <source>
        <dbReference type="Proteomes" id="UP001175271"/>
    </source>
</evidence>
<keyword evidence="5" id="KW-0238">DNA-binding</keyword>
<feature type="compositionally biased region" description="Low complexity" evidence="6">
    <location>
        <begin position="1431"/>
        <end position="1452"/>
    </location>
</feature>
<feature type="domain" description="ETS" evidence="7">
    <location>
        <begin position="1323"/>
        <end position="1405"/>
    </location>
</feature>
<comment type="subcellular location">
    <subcellularLocation>
        <location evidence="5">Nucleus</location>
    </subcellularLocation>
</comment>
<dbReference type="GO" id="GO:0003700">
    <property type="term" value="F:DNA-binding transcription factor activity"/>
    <property type="evidence" value="ECO:0007669"/>
    <property type="project" value="InterPro"/>
</dbReference>
<organism evidence="8 9">
    <name type="scientific">Steinernema hermaphroditum</name>
    <dbReference type="NCBI Taxonomy" id="289476"/>
    <lineage>
        <taxon>Eukaryota</taxon>
        <taxon>Metazoa</taxon>
        <taxon>Ecdysozoa</taxon>
        <taxon>Nematoda</taxon>
        <taxon>Chromadorea</taxon>
        <taxon>Rhabditida</taxon>
        <taxon>Tylenchina</taxon>
        <taxon>Panagrolaimomorpha</taxon>
        <taxon>Strongyloidoidea</taxon>
        <taxon>Steinernematidae</taxon>
        <taxon>Steinernema</taxon>
    </lineage>
</organism>
<protein>
    <recommendedName>
        <fullName evidence="4">long-chain-fatty-acid--CoA ligase</fullName>
        <ecNumber evidence="4">6.2.1.3</ecNumber>
    </recommendedName>
</protein>
<evidence type="ECO:0000256" key="6">
    <source>
        <dbReference type="SAM" id="MobiDB-lite"/>
    </source>
</evidence>
<feature type="compositionally biased region" description="Basic and acidic residues" evidence="6">
    <location>
        <begin position="1413"/>
        <end position="1428"/>
    </location>
</feature>
<proteinExistence type="inferred from homology"/>
<dbReference type="PRINTS" id="PR00454">
    <property type="entry name" value="ETSDOMAIN"/>
</dbReference>
<dbReference type="PROSITE" id="PS00345">
    <property type="entry name" value="ETS_DOMAIN_1"/>
    <property type="match status" value="1"/>
</dbReference>
<dbReference type="Gene3D" id="3.40.50.12780">
    <property type="entry name" value="N-terminal domain of ligase-like"/>
    <property type="match status" value="1"/>
</dbReference>
<evidence type="ECO:0000256" key="2">
    <source>
        <dbReference type="ARBA" id="ARBA00022598"/>
    </source>
</evidence>
<evidence type="ECO:0000256" key="4">
    <source>
        <dbReference type="ARBA" id="ARBA00026121"/>
    </source>
</evidence>
<comment type="similarity">
    <text evidence="1 5">Belongs to the ETS family.</text>
</comment>
<dbReference type="FunFam" id="1.10.10.10:FF:000853">
    <property type="entry name" value="ETS-Like transcription Factor homolog"/>
    <property type="match status" value="1"/>
</dbReference>
<dbReference type="InterPro" id="IPR000418">
    <property type="entry name" value="Ets_dom"/>
</dbReference>
<dbReference type="InterPro" id="IPR042099">
    <property type="entry name" value="ANL_N_sf"/>
</dbReference>
<feature type="compositionally biased region" description="Low complexity" evidence="6">
    <location>
        <begin position="1142"/>
        <end position="1152"/>
    </location>
</feature>
<dbReference type="Proteomes" id="UP001175271">
    <property type="component" value="Unassembled WGS sequence"/>
</dbReference>
<evidence type="ECO:0000256" key="3">
    <source>
        <dbReference type="ARBA" id="ARBA00022832"/>
    </source>
</evidence>
<accession>A0AA39I0D6</accession>
<evidence type="ECO:0000256" key="5">
    <source>
        <dbReference type="RuleBase" id="RU004019"/>
    </source>
</evidence>
<dbReference type="PANTHER" id="PTHR43272:SF43">
    <property type="entry name" value="LONG-CHAIN-FATTY-ACID--COA LIGASE"/>
    <property type="match status" value="1"/>
</dbReference>
<keyword evidence="5" id="KW-0539">Nucleus</keyword>
<dbReference type="EC" id="6.2.1.3" evidence="4"/>
<dbReference type="GO" id="GO:0043565">
    <property type="term" value="F:sequence-specific DNA binding"/>
    <property type="evidence" value="ECO:0007669"/>
    <property type="project" value="InterPro"/>
</dbReference>
<dbReference type="PANTHER" id="PTHR43272">
    <property type="entry name" value="LONG-CHAIN-FATTY-ACID--COA LIGASE"/>
    <property type="match status" value="1"/>
</dbReference>
<feature type="region of interest" description="Disordered" evidence="6">
    <location>
        <begin position="1142"/>
        <end position="1183"/>
    </location>
</feature>
<reference evidence="8" key="1">
    <citation type="submission" date="2023-06" db="EMBL/GenBank/DDBJ databases">
        <title>Genomic analysis of the entomopathogenic nematode Steinernema hermaphroditum.</title>
        <authorList>
            <person name="Schwarz E.M."/>
            <person name="Heppert J.K."/>
            <person name="Baniya A."/>
            <person name="Schwartz H.T."/>
            <person name="Tan C.-H."/>
            <person name="Antoshechkin I."/>
            <person name="Sternberg P.W."/>
            <person name="Goodrich-Blair H."/>
            <person name="Dillman A.R."/>
        </authorList>
    </citation>
    <scope>NUCLEOTIDE SEQUENCE</scope>
    <source>
        <strain evidence="8">PS9179</strain>
        <tissue evidence="8">Whole animal</tissue>
    </source>
</reference>
<dbReference type="InterPro" id="IPR036390">
    <property type="entry name" value="WH_DNA-bd_sf"/>
</dbReference>
<dbReference type="PROSITE" id="PS50061">
    <property type="entry name" value="ETS_DOMAIN_3"/>
    <property type="match status" value="1"/>
</dbReference>
<dbReference type="GO" id="GO:0004467">
    <property type="term" value="F:long-chain fatty acid-CoA ligase activity"/>
    <property type="evidence" value="ECO:0007669"/>
    <property type="project" value="UniProtKB-EC"/>
</dbReference>
<evidence type="ECO:0000256" key="1">
    <source>
        <dbReference type="ARBA" id="ARBA00005562"/>
    </source>
</evidence>
<keyword evidence="3" id="KW-0276">Fatty acid metabolism</keyword>
<keyword evidence="3" id="KW-0443">Lipid metabolism</keyword>
<name>A0AA39I0D6_9BILA</name>
<dbReference type="SUPFAM" id="SSF56801">
    <property type="entry name" value="Acetyl-CoA synthetase-like"/>
    <property type="match status" value="1"/>
</dbReference>
<gene>
    <name evidence="8" type="ORF">QR680_011477</name>
</gene>
<dbReference type="GO" id="GO:0005783">
    <property type="term" value="C:endoplasmic reticulum"/>
    <property type="evidence" value="ECO:0007669"/>
    <property type="project" value="TreeGrafter"/>
</dbReference>
<dbReference type="Gene3D" id="1.10.10.10">
    <property type="entry name" value="Winged helix-like DNA-binding domain superfamily/Winged helix DNA-binding domain"/>
    <property type="match status" value="1"/>
</dbReference>
<evidence type="ECO:0000313" key="8">
    <source>
        <dbReference type="EMBL" id="KAK0414524.1"/>
    </source>
</evidence>
<dbReference type="Pfam" id="PF00501">
    <property type="entry name" value="AMP-binding"/>
    <property type="match status" value="1"/>
</dbReference>
<dbReference type="InterPro" id="IPR036388">
    <property type="entry name" value="WH-like_DNA-bd_sf"/>
</dbReference>
<evidence type="ECO:0000259" key="7">
    <source>
        <dbReference type="PROSITE" id="PS50061"/>
    </source>
</evidence>